<protein>
    <submittedName>
        <fullName evidence="2">Uncharacterized protein</fullName>
    </submittedName>
</protein>
<keyword evidence="1" id="KW-1133">Transmembrane helix</keyword>
<organism evidence="2">
    <name type="scientific">Myoviridae sp. ctLq07</name>
    <dbReference type="NCBI Taxonomy" id="2827681"/>
    <lineage>
        <taxon>Viruses</taxon>
        <taxon>Duplodnaviria</taxon>
        <taxon>Heunggongvirae</taxon>
        <taxon>Uroviricota</taxon>
        <taxon>Caudoviricetes</taxon>
    </lineage>
</organism>
<reference evidence="2" key="1">
    <citation type="journal article" date="2021" name="Proc. Natl. Acad. Sci. U.S.A.">
        <title>A Catalog of Tens of Thousands of Viruses from Human Metagenomes Reveals Hidden Associations with Chronic Diseases.</title>
        <authorList>
            <person name="Tisza M.J."/>
            <person name="Buck C.B."/>
        </authorList>
    </citation>
    <scope>NUCLEOTIDE SEQUENCE</scope>
    <source>
        <strain evidence="2">CtLq07</strain>
    </source>
</reference>
<evidence type="ECO:0000256" key="1">
    <source>
        <dbReference type="SAM" id="Phobius"/>
    </source>
</evidence>
<keyword evidence="1" id="KW-0472">Membrane</keyword>
<name>A0A8S5TB55_9CAUD</name>
<sequence>MPVYTPTPLLITVTPVFYSTRIFLSHLASTYSATSNIYINLLFFLLSFLLVSEIFLLYSIVRLLYFLVCQL</sequence>
<accession>A0A8S5TB55</accession>
<keyword evidence="1" id="KW-0812">Transmembrane</keyword>
<proteinExistence type="predicted"/>
<dbReference type="EMBL" id="BK032789">
    <property type="protein sequence ID" value="DAF60505.1"/>
    <property type="molecule type" value="Genomic_DNA"/>
</dbReference>
<evidence type="ECO:0000313" key="2">
    <source>
        <dbReference type="EMBL" id="DAF60505.1"/>
    </source>
</evidence>
<feature type="transmembrane region" description="Helical" evidence="1">
    <location>
        <begin position="37"/>
        <end position="61"/>
    </location>
</feature>